<evidence type="ECO:0000313" key="2">
    <source>
        <dbReference type="EMBL" id="HIY94297.1"/>
    </source>
</evidence>
<dbReference type="EMBL" id="DXCN01000012">
    <property type="protein sequence ID" value="HIY94297.1"/>
    <property type="molecule type" value="Genomic_DNA"/>
</dbReference>
<accession>A0A9D1ZPY7</accession>
<dbReference type="CDD" id="cd12797">
    <property type="entry name" value="M23_peptidase"/>
    <property type="match status" value="1"/>
</dbReference>
<dbReference type="Gene3D" id="2.70.70.10">
    <property type="entry name" value="Glucose Permease (Domain IIA)"/>
    <property type="match status" value="1"/>
</dbReference>
<proteinExistence type="predicted"/>
<dbReference type="SUPFAM" id="SSF51261">
    <property type="entry name" value="Duplicated hybrid motif"/>
    <property type="match status" value="1"/>
</dbReference>
<reference evidence="2" key="1">
    <citation type="journal article" date="2021" name="PeerJ">
        <title>Extensive microbial diversity within the chicken gut microbiome revealed by metagenomics and culture.</title>
        <authorList>
            <person name="Gilroy R."/>
            <person name="Ravi A."/>
            <person name="Getino M."/>
            <person name="Pursley I."/>
            <person name="Horton D.L."/>
            <person name="Alikhan N.F."/>
            <person name="Baker D."/>
            <person name="Gharbi K."/>
            <person name="Hall N."/>
            <person name="Watson M."/>
            <person name="Adriaenssens E.M."/>
            <person name="Foster-Nyarko E."/>
            <person name="Jarju S."/>
            <person name="Secka A."/>
            <person name="Antonio M."/>
            <person name="Oren A."/>
            <person name="Chaudhuri R.R."/>
            <person name="La Ragione R."/>
            <person name="Hildebrand F."/>
            <person name="Pallen M.J."/>
        </authorList>
    </citation>
    <scope>NUCLEOTIDE SEQUENCE</scope>
    <source>
        <strain evidence="2">ChiHjej12B11-9195</strain>
    </source>
</reference>
<evidence type="ECO:0000259" key="1">
    <source>
        <dbReference type="Pfam" id="PF01551"/>
    </source>
</evidence>
<sequence>MVRGFEKPAARWAAGHRGVDLALEAGGSVLAPYEGEVVFAGTVVDRQVLTLEHPDGRRSSFEPVSNPLPVGSRVQAGDAIAQLDSNIQHCAPSFCLHWGVREPAPGSETARRGLDYTNPLLLLGLEGPSVLLPIGDDFAA</sequence>
<dbReference type="Pfam" id="PF01551">
    <property type="entry name" value="Peptidase_M23"/>
    <property type="match status" value="1"/>
</dbReference>
<dbReference type="InterPro" id="IPR016047">
    <property type="entry name" value="M23ase_b-sheet_dom"/>
</dbReference>
<comment type="caution">
    <text evidence="2">The sequence shown here is derived from an EMBL/GenBank/DDBJ whole genome shotgun (WGS) entry which is preliminary data.</text>
</comment>
<gene>
    <name evidence="2" type="ORF">H9821_01340</name>
</gene>
<dbReference type="InterPro" id="IPR011055">
    <property type="entry name" value="Dup_hybrid_motif"/>
</dbReference>
<dbReference type="AlphaFoldDB" id="A0A9D1ZPY7"/>
<reference evidence="2" key="2">
    <citation type="submission" date="2021-04" db="EMBL/GenBank/DDBJ databases">
        <authorList>
            <person name="Gilroy R."/>
        </authorList>
    </citation>
    <scope>NUCLEOTIDE SEQUENCE</scope>
    <source>
        <strain evidence="2">ChiHjej12B11-9195</strain>
    </source>
</reference>
<organism evidence="2 3">
    <name type="scientific">Candidatus Rothia avicola</name>
    <dbReference type="NCBI Taxonomy" id="2840478"/>
    <lineage>
        <taxon>Bacteria</taxon>
        <taxon>Bacillati</taxon>
        <taxon>Actinomycetota</taxon>
        <taxon>Actinomycetes</taxon>
        <taxon>Micrococcales</taxon>
        <taxon>Micrococcaceae</taxon>
        <taxon>Rothia</taxon>
    </lineage>
</organism>
<protein>
    <submittedName>
        <fullName evidence="2">M23 family metallopeptidase</fullName>
    </submittedName>
</protein>
<name>A0A9D1ZPY7_9MICC</name>
<feature type="domain" description="M23ase beta-sheet core" evidence="1">
    <location>
        <begin position="15"/>
        <end position="102"/>
    </location>
</feature>
<evidence type="ECO:0000313" key="3">
    <source>
        <dbReference type="Proteomes" id="UP000824134"/>
    </source>
</evidence>
<dbReference type="Proteomes" id="UP000824134">
    <property type="component" value="Unassembled WGS sequence"/>
</dbReference>